<protein>
    <recommendedName>
        <fullName evidence="4">HECT domain-containing protein</fullName>
    </recommendedName>
</protein>
<evidence type="ECO:0000256" key="3">
    <source>
        <dbReference type="PROSITE-ProRule" id="PRU00104"/>
    </source>
</evidence>
<dbReference type="EMBL" id="JAHRIN010018393">
    <property type="protein sequence ID" value="MEQ2197942.1"/>
    <property type="molecule type" value="Genomic_DNA"/>
</dbReference>
<proteinExistence type="predicted"/>
<evidence type="ECO:0000256" key="1">
    <source>
        <dbReference type="ARBA" id="ARBA00022679"/>
    </source>
</evidence>
<dbReference type="SMART" id="SM00119">
    <property type="entry name" value="HECTc"/>
    <property type="match status" value="1"/>
</dbReference>
<evidence type="ECO:0000259" key="4">
    <source>
        <dbReference type="PROSITE" id="PS50237"/>
    </source>
</evidence>
<dbReference type="SUPFAM" id="SSF56204">
    <property type="entry name" value="Hect, E3 ligase catalytic domain"/>
    <property type="match status" value="1"/>
</dbReference>
<feature type="active site" description="Glycyl thioester intermediate" evidence="3">
    <location>
        <position position="252"/>
    </location>
</feature>
<dbReference type="PROSITE" id="PS50237">
    <property type="entry name" value="HECT"/>
    <property type="match status" value="2"/>
</dbReference>
<feature type="domain" description="HECT" evidence="4">
    <location>
        <begin position="4"/>
        <end position="101"/>
    </location>
</feature>
<sequence length="284" mass="31171">MGRSNFAPEKKVDVKFTDDYGISEGAVDNGGPTREFFQLCLHEIKDRTGIFEGPSNSKILTCNSKAMKDNGYYYAGQIMAMSIGHGGQSPCFLSGLLYDCLHKGPDNIKVAPEEIPDEDIKSKVMSADTESQLQDAVMQAASLISLAGHSVRITLANKQETAFDLAHWFRDGLKALGVLDELLRYPVQLKSLFPKPEKGVMAAEDAECEDSVSLEDILVSFSGCESLPALGFSPKPSLEFISYSRFPVANTCENILRIPFHNAYSDFKTDMDFAIRNSPGFGRA</sequence>
<dbReference type="Gene3D" id="3.90.1750.10">
    <property type="entry name" value="Hect, E3 ligase catalytic domains"/>
    <property type="match status" value="1"/>
</dbReference>
<dbReference type="InterPro" id="IPR000569">
    <property type="entry name" value="HECT_dom"/>
</dbReference>
<gene>
    <name evidence="5" type="ORF">XENOCAPTIV_005430</name>
</gene>
<keyword evidence="2 3" id="KW-0833">Ubl conjugation pathway</keyword>
<evidence type="ECO:0000313" key="6">
    <source>
        <dbReference type="Proteomes" id="UP001434883"/>
    </source>
</evidence>
<name>A0ABV0QQ34_9TELE</name>
<dbReference type="Gene3D" id="3.30.2410.10">
    <property type="entry name" value="Hect, E3 ligase catalytic domain"/>
    <property type="match status" value="1"/>
</dbReference>
<keyword evidence="1" id="KW-0808">Transferase</keyword>
<dbReference type="InterPro" id="IPR035983">
    <property type="entry name" value="Hect_E3_ubiquitin_ligase"/>
</dbReference>
<dbReference type="Proteomes" id="UP001434883">
    <property type="component" value="Unassembled WGS sequence"/>
</dbReference>
<feature type="domain" description="HECT" evidence="4">
    <location>
        <begin position="217"/>
        <end position="284"/>
    </location>
</feature>
<keyword evidence="6" id="KW-1185">Reference proteome</keyword>
<comment type="caution">
    <text evidence="3">Lacks conserved residue(s) required for the propagation of feature annotation.</text>
</comment>
<comment type="caution">
    <text evidence="5">The sequence shown here is derived from an EMBL/GenBank/DDBJ whole genome shotgun (WGS) entry which is preliminary data.</text>
</comment>
<organism evidence="5 6">
    <name type="scientific">Xenoophorus captivus</name>
    <dbReference type="NCBI Taxonomy" id="1517983"/>
    <lineage>
        <taxon>Eukaryota</taxon>
        <taxon>Metazoa</taxon>
        <taxon>Chordata</taxon>
        <taxon>Craniata</taxon>
        <taxon>Vertebrata</taxon>
        <taxon>Euteleostomi</taxon>
        <taxon>Actinopterygii</taxon>
        <taxon>Neopterygii</taxon>
        <taxon>Teleostei</taxon>
        <taxon>Neoteleostei</taxon>
        <taxon>Acanthomorphata</taxon>
        <taxon>Ovalentaria</taxon>
        <taxon>Atherinomorphae</taxon>
        <taxon>Cyprinodontiformes</taxon>
        <taxon>Goodeidae</taxon>
        <taxon>Xenoophorus</taxon>
    </lineage>
</organism>
<reference evidence="5 6" key="1">
    <citation type="submission" date="2021-06" db="EMBL/GenBank/DDBJ databases">
        <authorList>
            <person name="Palmer J.M."/>
        </authorList>
    </citation>
    <scope>NUCLEOTIDE SEQUENCE [LARGE SCALE GENOMIC DNA]</scope>
    <source>
        <strain evidence="5 6">XC_2019</strain>
        <tissue evidence="5">Muscle</tissue>
    </source>
</reference>
<evidence type="ECO:0000313" key="5">
    <source>
        <dbReference type="EMBL" id="MEQ2197942.1"/>
    </source>
</evidence>
<evidence type="ECO:0000256" key="2">
    <source>
        <dbReference type="ARBA" id="ARBA00022786"/>
    </source>
</evidence>
<dbReference type="Pfam" id="PF00632">
    <property type="entry name" value="HECT"/>
    <property type="match status" value="1"/>
</dbReference>
<accession>A0ABV0QQ34</accession>